<reference evidence="9" key="1">
    <citation type="journal article" date="2014" name="Int. J. Syst. Evol. Microbiol.">
        <title>Complete genome sequence of Corynebacterium casei LMG S-19264T (=DSM 44701T), isolated from a smear-ripened cheese.</title>
        <authorList>
            <consortium name="US DOE Joint Genome Institute (JGI-PGF)"/>
            <person name="Walter F."/>
            <person name="Albersmeier A."/>
            <person name="Kalinowski J."/>
            <person name="Ruckert C."/>
        </authorList>
    </citation>
    <scope>NUCLEOTIDE SEQUENCE</scope>
    <source>
        <strain evidence="9">CGMCC 1.12785</strain>
    </source>
</reference>
<accession>A0A8J2TZQ6</accession>
<evidence type="ECO:0000256" key="4">
    <source>
        <dbReference type="ARBA" id="ARBA00022676"/>
    </source>
</evidence>
<evidence type="ECO:0000256" key="5">
    <source>
        <dbReference type="ARBA" id="ARBA00022679"/>
    </source>
</evidence>
<dbReference type="SUPFAM" id="SSF53448">
    <property type="entry name" value="Nucleotide-diphospho-sugar transferases"/>
    <property type="match status" value="1"/>
</dbReference>
<dbReference type="Pfam" id="PF13506">
    <property type="entry name" value="Glyco_transf_21"/>
    <property type="match status" value="1"/>
</dbReference>
<gene>
    <name evidence="9" type="ORF">GCM10011333_25580</name>
</gene>
<dbReference type="AlphaFoldDB" id="A0A8J2TZQ6"/>
<evidence type="ECO:0000256" key="8">
    <source>
        <dbReference type="ARBA" id="ARBA00023136"/>
    </source>
</evidence>
<keyword evidence="4" id="KW-0328">Glycosyltransferase</keyword>
<reference evidence="9" key="2">
    <citation type="submission" date="2020-09" db="EMBL/GenBank/DDBJ databases">
        <authorList>
            <person name="Sun Q."/>
            <person name="Zhou Y."/>
        </authorList>
    </citation>
    <scope>NUCLEOTIDE SEQUENCE</scope>
    <source>
        <strain evidence="9">CGMCC 1.12785</strain>
    </source>
</reference>
<protein>
    <recommendedName>
        <fullName evidence="11">Glycosyl transferase family 2</fullName>
    </recommendedName>
</protein>
<dbReference type="EMBL" id="BMFY01000011">
    <property type="protein sequence ID" value="GGA21340.1"/>
    <property type="molecule type" value="Genomic_DNA"/>
</dbReference>
<evidence type="ECO:0000313" key="10">
    <source>
        <dbReference type="Proteomes" id="UP000616114"/>
    </source>
</evidence>
<dbReference type="GO" id="GO:0016757">
    <property type="term" value="F:glycosyltransferase activity"/>
    <property type="evidence" value="ECO:0007669"/>
    <property type="project" value="UniProtKB-KW"/>
</dbReference>
<comment type="pathway">
    <text evidence="3">Sphingolipid metabolism.</text>
</comment>
<keyword evidence="5" id="KW-0808">Transferase</keyword>
<proteinExistence type="predicted"/>
<comment type="caution">
    <text evidence="9">The sequence shown here is derived from an EMBL/GenBank/DDBJ whole genome shotgun (WGS) entry which is preliminary data.</text>
</comment>
<keyword evidence="6" id="KW-0812">Transmembrane</keyword>
<keyword evidence="10" id="KW-1185">Reference proteome</keyword>
<dbReference type="InterPro" id="IPR025993">
    <property type="entry name" value="Ceramide_glucosylTrfase"/>
</dbReference>
<name>A0A8J2TZQ6_9MICO</name>
<comment type="subcellular location">
    <subcellularLocation>
        <location evidence="1">Membrane</location>
        <topology evidence="1">Multi-pass membrane protein</topology>
    </subcellularLocation>
</comment>
<dbReference type="Proteomes" id="UP000616114">
    <property type="component" value="Unassembled WGS sequence"/>
</dbReference>
<comment type="pathway">
    <text evidence="2">Lipid metabolism; sphingolipid metabolism.</text>
</comment>
<dbReference type="RefSeq" id="WP_188551279.1">
    <property type="nucleotide sequence ID" value="NZ_BMFY01000011.1"/>
</dbReference>
<evidence type="ECO:0000256" key="7">
    <source>
        <dbReference type="ARBA" id="ARBA00022989"/>
    </source>
</evidence>
<organism evidence="9 10">
    <name type="scientific">Sediminivirga luteola</name>
    <dbReference type="NCBI Taxonomy" id="1774748"/>
    <lineage>
        <taxon>Bacteria</taxon>
        <taxon>Bacillati</taxon>
        <taxon>Actinomycetota</taxon>
        <taxon>Actinomycetes</taxon>
        <taxon>Micrococcales</taxon>
        <taxon>Brevibacteriaceae</taxon>
        <taxon>Sediminivirga</taxon>
    </lineage>
</organism>
<evidence type="ECO:0000256" key="3">
    <source>
        <dbReference type="ARBA" id="ARBA00004991"/>
    </source>
</evidence>
<evidence type="ECO:0000256" key="1">
    <source>
        <dbReference type="ARBA" id="ARBA00004141"/>
    </source>
</evidence>
<dbReference type="InterPro" id="IPR029044">
    <property type="entry name" value="Nucleotide-diphossugar_trans"/>
</dbReference>
<keyword evidence="7" id="KW-1133">Transmembrane helix</keyword>
<evidence type="ECO:0008006" key="11">
    <source>
        <dbReference type="Google" id="ProtNLM"/>
    </source>
</evidence>
<evidence type="ECO:0000256" key="2">
    <source>
        <dbReference type="ARBA" id="ARBA00004760"/>
    </source>
</evidence>
<sequence length="327" mass="36957">MTAPHTAAERAFAVEYVLPLRWEHDDGIDELGEYLRRLNAWVDVTIVDGSPPHRYEAHRRAWPEVRHLPPAVPGLNGKARGAMTGIQAARHDLVIVADDDVRYSYEALRALIDRMAGADLVRPQNVFEPMPWHARWDTGRTLINRAFGGDYSGTLALRRNALPPEGYDTDVLFENLELERTVRACGGRVRIARDIYIARRPPTAARFLEQRVRQAYDSLGQPARSLAELSLLPVAVWAFRRPARRLSVIVTATVAIAAWGRYRDRGAAHFPASAVLWAPLWVAERALTAWTVPLVRMRGGVRYRDTRITTAAHSTRRLTRHCKEARS</sequence>
<evidence type="ECO:0000256" key="6">
    <source>
        <dbReference type="ARBA" id="ARBA00022692"/>
    </source>
</evidence>
<evidence type="ECO:0000313" key="9">
    <source>
        <dbReference type="EMBL" id="GGA21340.1"/>
    </source>
</evidence>
<keyword evidence="8" id="KW-0472">Membrane</keyword>
<dbReference type="Gene3D" id="3.90.550.10">
    <property type="entry name" value="Spore Coat Polysaccharide Biosynthesis Protein SpsA, Chain A"/>
    <property type="match status" value="1"/>
</dbReference>
<dbReference type="GO" id="GO:0016020">
    <property type="term" value="C:membrane"/>
    <property type="evidence" value="ECO:0007669"/>
    <property type="project" value="UniProtKB-SubCell"/>
</dbReference>